<keyword evidence="14" id="KW-1064">Adaptive immunity</keyword>
<evidence type="ECO:0000259" key="23">
    <source>
        <dbReference type="PROSITE" id="PS50157"/>
    </source>
</evidence>
<evidence type="ECO:0000313" key="25">
    <source>
        <dbReference type="Ensembl" id="ENSSLUP00000013501.1"/>
    </source>
</evidence>
<feature type="domain" description="C2H2-type" evidence="23">
    <location>
        <begin position="520"/>
        <end position="547"/>
    </location>
</feature>
<evidence type="ECO:0000256" key="22">
    <source>
        <dbReference type="SAM" id="SignalP"/>
    </source>
</evidence>
<evidence type="ECO:0000256" key="11">
    <source>
        <dbReference type="ARBA" id="ARBA00022859"/>
    </source>
</evidence>
<organism evidence="25 26">
    <name type="scientific">Sander lucioperca</name>
    <name type="common">Pike-perch</name>
    <name type="synonym">Perca lucioperca</name>
    <dbReference type="NCBI Taxonomy" id="283035"/>
    <lineage>
        <taxon>Eukaryota</taxon>
        <taxon>Metazoa</taxon>
        <taxon>Chordata</taxon>
        <taxon>Craniata</taxon>
        <taxon>Vertebrata</taxon>
        <taxon>Euteleostomi</taxon>
        <taxon>Actinopterygii</taxon>
        <taxon>Neopterygii</taxon>
        <taxon>Teleostei</taxon>
        <taxon>Neoteleostei</taxon>
        <taxon>Acanthomorphata</taxon>
        <taxon>Eupercaria</taxon>
        <taxon>Perciformes</taxon>
        <taxon>Percoidei</taxon>
        <taxon>Percidae</taxon>
        <taxon>Luciopercinae</taxon>
        <taxon>Sander</taxon>
    </lineage>
</organism>
<evidence type="ECO:0000256" key="21">
    <source>
        <dbReference type="SAM" id="MobiDB-lite"/>
    </source>
</evidence>
<keyword evidence="22" id="KW-0732">Signal</keyword>
<keyword evidence="15" id="KW-0804">Transcription</keyword>
<name>A0A8C9XSP5_SANLU</name>
<evidence type="ECO:0000256" key="1">
    <source>
        <dbReference type="ARBA" id="ARBA00022491"/>
    </source>
</evidence>
<feature type="region of interest" description="Disordered" evidence="21">
    <location>
        <begin position="234"/>
        <end position="253"/>
    </location>
</feature>
<dbReference type="PANTHER" id="PTHR16515">
    <property type="entry name" value="PR DOMAIN ZINC FINGER PROTEIN"/>
    <property type="match status" value="1"/>
</dbReference>
<dbReference type="GO" id="GO:0008270">
    <property type="term" value="F:zinc ion binding"/>
    <property type="evidence" value="ECO:0007669"/>
    <property type="project" value="UniProtKB-KW"/>
</dbReference>
<dbReference type="SUPFAM" id="SSF82199">
    <property type="entry name" value="SET domain"/>
    <property type="match status" value="1"/>
</dbReference>
<dbReference type="Ensembl" id="ENSSLUT00000013946.1">
    <property type="protein sequence ID" value="ENSSLUP00000013501.1"/>
    <property type="gene ID" value="ENSSLUG00000006356.1"/>
</dbReference>
<dbReference type="PROSITE" id="PS50157">
    <property type="entry name" value="ZINC_FINGER_C2H2_2"/>
    <property type="match status" value="4"/>
</dbReference>
<dbReference type="SMART" id="SM00355">
    <property type="entry name" value="ZnF_C2H2"/>
    <property type="match status" value="4"/>
</dbReference>
<evidence type="ECO:0000256" key="8">
    <source>
        <dbReference type="ARBA" id="ARBA00022737"/>
    </source>
</evidence>
<evidence type="ECO:0000256" key="19">
    <source>
        <dbReference type="PIRNR" id="PIRNR013212"/>
    </source>
</evidence>
<keyword evidence="12" id="KW-0805">Transcription regulation</keyword>
<evidence type="ECO:0000313" key="26">
    <source>
        <dbReference type="Proteomes" id="UP000694568"/>
    </source>
</evidence>
<dbReference type="PROSITE" id="PS50280">
    <property type="entry name" value="SET"/>
    <property type="match status" value="1"/>
</dbReference>
<keyword evidence="1" id="KW-0678">Repressor</keyword>
<dbReference type="CDD" id="cd19187">
    <property type="entry name" value="PR-SET_PRDM1"/>
    <property type="match status" value="1"/>
</dbReference>
<dbReference type="Gene3D" id="2.170.270.10">
    <property type="entry name" value="SET domain"/>
    <property type="match status" value="1"/>
</dbReference>
<keyword evidence="6" id="KW-0949">S-adenosyl-L-methionine</keyword>
<keyword evidence="11" id="KW-0391">Immunity</keyword>
<dbReference type="FunFam" id="3.30.160.60:FF:000262">
    <property type="entry name" value="PR domain zinc finger protein 1"/>
    <property type="match status" value="1"/>
</dbReference>
<evidence type="ECO:0000256" key="15">
    <source>
        <dbReference type="ARBA" id="ARBA00023163"/>
    </source>
</evidence>
<dbReference type="GO" id="GO:0005737">
    <property type="term" value="C:cytoplasm"/>
    <property type="evidence" value="ECO:0007669"/>
    <property type="project" value="UniProtKB-SubCell"/>
</dbReference>
<comment type="similarity">
    <text evidence="19">Belongs to the class V-like SAM-binding methyltransferase superfamily.</text>
</comment>
<keyword evidence="16" id="KW-0539">Nucleus</keyword>
<accession>A0A8C9XSP5</accession>
<sequence>MSHLALWNLILASSSPCTTAMLTPESSPQSTGVIAAMPEPQDVDMTSLSEANFEEKCTYIVKDQHLEEESENNSKTRAERSLPRNLTLKRCHISAEVLGVTSKELIPKGTRFGPLVGESYTNETLLKDADRKYFWRVFSEGRLHHILDGLIEERSNWMRYVNPACTVEEQNLVACQSGLDIYFYTIKPLQPGQELLVWYCPEFAQRCNYPPLGQLSLIKNNSLSCATTEKRGHSVSEILRDEPSKSLTTSPRRLDSPLSHVNLPAVFPLCPRVVYPIHPNSESIHGHRHATLPHLPSGSHPAAKRPALSGPVPSSLHFTFQHSQGPVIAKPYQEPSVPDRVYPALRHSPYLLPHYSLGLNSILPHSYPLYRDQLKPHLTLSSNLLIPSHNLRDFTHSPPSNVQADLTIPTTSSASSMVTSLRRALPSLAPGGCSPPVGMAAFSDCLPSKPTSATQSNTEDAMDLRKITQGGQVIGYKTLSYPLTRQNGKIRYECNVCGKVFGQLSNLKVHLRVHSGERPFRCQTCNKNFTQLAHLQKHYLVHTGEKPHECKVCHKRFSSTSNLKTHQRLHSGERPYQCKLCPARFTQFVHLKLHKRLHTGERPHRCPCCPCAYLHYCSLQVHLQGFCPLSPAASHRHSPEELHRVNAEIERFDMSEAAEQLETMAAEAEMDKGNVIDLIKKMETHSSGPHDDEEVETELSIYTSAKECSAVQLHHASPLPLHSTSIKLESGCISEP</sequence>
<feature type="domain" description="C2H2-type" evidence="23">
    <location>
        <begin position="492"/>
        <end position="519"/>
    </location>
</feature>
<dbReference type="FunFam" id="2.170.270.10:FF:000019">
    <property type="entry name" value="PR domain zinc finger protein 1"/>
    <property type="match status" value="1"/>
</dbReference>
<dbReference type="PROSITE" id="PS00028">
    <property type="entry name" value="ZINC_FINGER_C2H2_1"/>
    <property type="match status" value="4"/>
</dbReference>
<dbReference type="InterPro" id="IPR050331">
    <property type="entry name" value="Zinc_finger"/>
</dbReference>
<dbReference type="Pfam" id="PF00096">
    <property type="entry name" value="zf-C2H2"/>
    <property type="match status" value="3"/>
</dbReference>
<evidence type="ECO:0000256" key="14">
    <source>
        <dbReference type="ARBA" id="ARBA00023130"/>
    </source>
</evidence>
<comment type="subcellular location">
    <subcellularLocation>
        <location evidence="19">Nucleus</location>
    </subcellularLocation>
    <subcellularLocation>
        <location evidence="19">Cytoplasm</location>
    </subcellularLocation>
</comment>
<evidence type="ECO:0000256" key="17">
    <source>
        <dbReference type="ARBA" id="ARBA00063130"/>
    </source>
</evidence>
<evidence type="ECO:0000256" key="10">
    <source>
        <dbReference type="ARBA" id="ARBA00022833"/>
    </source>
</evidence>
<proteinExistence type="inferred from homology"/>
<keyword evidence="8" id="KW-0677">Repeat</keyword>
<dbReference type="GO" id="GO:0000978">
    <property type="term" value="F:RNA polymerase II cis-regulatory region sequence-specific DNA binding"/>
    <property type="evidence" value="ECO:0007669"/>
    <property type="project" value="TreeGrafter"/>
</dbReference>
<dbReference type="InterPro" id="IPR001214">
    <property type="entry name" value="SET_dom"/>
</dbReference>
<dbReference type="AlphaFoldDB" id="A0A8C9XSP5"/>
<reference evidence="25" key="2">
    <citation type="submission" date="2025-09" db="UniProtKB">
        <authorList>
            <consortium name="Ensembl"/>
        </authorList>
    </citation>
    <scope>IDENTIFICATION</scope>
</reference>
<evidence type="ECO:0000256" key="13">
    <source>
        <dbReference type="ARBA" id="ARBA00023125"/>
    </source>
</evidence>
<feature type="chain" id="PRO_5034676957" description="PR domain zinc finger protein 1" evidence="22">
    <location>
        <begin position="21"/>
        <end position="736"/>
    </location>
</feature>
<reference evidence="25" key="1">
    <citation type="submission" date="2025-08" db="UniProtKB">
        <authorList>
            <consortium name="Ensembl"/>
        </authorList>
    </citation>
    <scope>IDENTIFICATION</scope>
</reference>
<keyword evidence="13" id="KW-0238">DNA-binding</keyword>
<keyword evidence="2" id="KW-1017">Isopeptide bond</keyword>
<dbReference type="GO" id="GO:0032259">
    <property type="term" value="P:methylation"/>
    <property type="evidence" value="ECO:0007669"/>
    <property type="project" value="UniProtKB-KW"/>
</dbReference>
<evidence type="ECO:0000256" key="9">
    <source>
        <dbReference type="ARBA" id="ARBA00022771"/>
    </source>
</evidence>
<keyword evidence="5" id="KW-0808">Transferase</keyword>
<keyword evidence="7" id="KW-0479">Metal-binding</keyword>
<dbReference type="SMART" id="SM00317">
    <property type="entry name" value="SET"/>
    <property type="match status" value="1"/>
</dbReference>
<dbReference type="FunFam" id="3.30.160.60:FF:000132">
    <property type="entry name" value="PR domain zinc finger protein 1"/>
    <property type="match status" value="1"/>
</dbReference>
<protein>
    <recommendedName>
        <fullName evidence="18 19">PR domain zinc finger protein 1</fullName>
        <ecNumber evidence="19">2.1.1.-</ecNumber>
    </recommendedName>
</protein>
<evidence type="ECO:0000256" key="20">
    <source>
        <dbReference type="PROSITE-ProRule" id="PRU00042"/>
    </source>
</evidence>
<evidence type="ECO:0000256" key="6">
    <source>
        <dbReference type="ARBA" id="ARBA00022691"/>
    </source>
</evidence>
<dbReference type="InterPro" id="IPR013087">
    <property type="entry name" value="Znf_C2H2_type"/>
</dbReference>
<dbReference type="FunFam" id="3.30.160.60:FF:000748">
    <property type="entry name" value="PR domain zinc finger protein"/>
    <property type="match status" value="1"/>
</dbReference>
<dbReference type="GO" id="GO:0002250">
    <property type="term" value="P:adaptive immune response"/>
    <property type="evidence" value="ECO:0007669"/>
    <property type="project" value="UniProtKB-KW"/>
</dbReference>
<feature type="domain" description="C2H2-type" evidence="23">
    <location>
        <begin position="548"/>
        <end position="575"/>
    </location>
</feature>
<evidence type="ECO:0000256" key="12">
    <source>
        <dbReference type="ARBA" id="ARBA00023015"/>
    </source>
</evidence>
<dbReference type="PIRSF" id="PIRSF013212">
    <property type="entry name" value="PRDM1"/>
    <property type="match status" value="1"/>
</dbReference>
<dbReference type="GO" id="GO:0008168">
    <property type="term" value="F:methyltransferase activity"/>
    <property type="evidence" value="ECO:0007669"/>
    <property type="project" value="UniProtKB-KW"/>
</dbReference>
<feature type="compositionally biased region" description="Basic and acidic residues" evidence="21">
    <location>
        <begin position="234"/>
        <end position="244"/>
    </location>
</feature>
<evidence type="ECO:0000256" key="4">
    <source>
        <dbReference type="ARBA" id="ARBA00022603"/>
    </source>
</evidence>
<keyword evidence="26" id="KW-1185">Reference proteome</keyword>
<dbReference type="Proteomes" id="UP000694568">
    <property type="component" value="Unplaced"/>
</dbReference>
<feature type="signal peptide" evidence="22">
    <location>
        <begin position="1"/>
        <end position="20"/>
    </location>
</feature>
<keyword evidence="9 20" id="KW-0863">Zinc-finger</keyword>
<dbReference type="InterPro" id="IPR036236">
    <property type="entry name" value="Znf_C2H2_sf"/>
</dbReference>
<comment type="function">
    <text evidence="19">Transcription factor that mediates a transcriptional program in various innate and adaptive immune tissue-resident lymphocyte T cell types such as tissue-resident memory T (Trm), natural killer (trNK) and natural killer T (NKT) cells and negatively regulates gene expression of proteins that promote the egress of tissue-resident T-cell populations from non-lymphoid organs. Plays a role in the development, retention and long-term establishment of adaptive and innate tissue-resident lymphocyte T cell types in non-lymphoid organs, such as the skin and gut, but also in other nonbarrier tissues like liver and kidney, and therefore may provide immediate immunological protection against reactivating infections or viral reinfection. Binds specifically to the PRDI element in the promoter of the beta-interferon gene. Drives the maturation of B-lymphocytes into Ig secreting cells. Associates with the transcriptional repressor ZNF683 to chromatin at gene promoter regions.</text>
</comment>
<dbReference type="EC" id="2.1.1.-" evidence="19"/>
<feature type="domain" description="C2H2-type" evidence="23">
    <location>
        <begin position="576"/>
        <end position="603"/>
    </location>
</feature>
<keyword evidence="10" id="KW-0862">Zinc</keyword>
<evidence type="ECO:0000256" key="3">
    <source>
        <dbReference type="ARBA" id="ARBA00022588"/>
    </source>
</evidence>
<dbReference type="FunFam" id="3.30.160.60:FF:000211">
    <property type="entry name" value="PR domain zinc finger protein 1"/>
    <property type="match status" value="1"/>
</dbReference>
<dbReference type="GeneTree" id="ENSGT00940000154798"/>
<dbReference type="Pfam" id="PF21549">
    <property type="entry name" value="PRDM2_PR"/>
    <property type="match status" value="1"/>
</dbReference>
<comment type="subunit">
    <text evidence="17">Interacts with PRMT5. Interacts with FBXO10. Interacts with FBXO11. Interacts with multiple nuclear sumoylation E3 ligases, including CBX4, PIAS1, PIAS2, PIAS3, PIAS4, PML and RNF4, but not RANBP2. Interacts with LDB1, SMARCD3 and SMARCC1. Interacts with EEIG1; following TNFSF11/RANKL stimulation in bone marrow-derived macrophages, the interaction promotes the binding of PRDM1/BLIMP1 to the gene promoter of IRF8.</text>
</comment>
<dbReference type="InterPro" id="IPR046341">
    <property type="entry name" value="SET_dom_sf"/>
</dbReference>
<evidence type="ECO:0000259" key="24">
    <source>
        <dbReference type="PROSITE" id="PS50280"/>
    </source>
</evidence>
<dbReference type="GO" id="GO:0005634">
    <property type="term" value="C:nucleus"/>
    <property type="evidence" value="ECO:0007669"/>
    <property type="project" value="UniProtKB-SubCell"/>
</dbReference>
<keyword evidence="3" id="KW-0399">Innate immunity</keyword>
<evidence type="ECO:0000256" key="7">
    <source>
        <dbReference type="ARBA" id="ARBA00022723"/>
    </source>
</evidence>
<dbReference type="InterPro" id="IPR044413">
    <property type="entry name" value="PRDM1_PR-SET"/>
</dbReference>
<evidence type="ECO:0000256" key="5">
    <source>
        <dbReference type="ARBA" id="ARBA00022679"/>
    </source>
</evidence>
<dbReference type="GO" id="GO:0045087">
    <property type="term" value="P:innate immune response"/>
    <property type="evidence" value="ECO:0007669"/>
    <property type="project" value="UniProtKB-KW"/>
</dbReference>
<dbReference type="SUPFAM" id="SSF57667">
    <property type="entry name" value="beta-beta-alpha zinc fingers"/>
    <property type="match status" value="3"/>
</dbReference>
<gene>
    <name evidence="25" type="primary">prdm1c</name>
</gene>
<keyword evidence="4" id="KW-0489">Methyltransferase</keyword>
<evidence type="ECO:0000256" key="18">
    <source>
        <dbReference type="ARBA" id="ARBA00067594"/>
    </source>
</evidence>
<dbReference type="GO" id="GO:0001227">
    <property type="term" value="F:DNA-binding transcription repressor activity, RNA polymerase II-specific"/>
    <property type="evidence" value="ECO:0007669"/>
    <property type="project" value="InterPro"/>
</dbReference>
<dbReference type="PANTHER" id="PTHR16515:SF68">
    <property type="entry name" value="PR DOMAIN ZINC FINGER PROTEIN 1"/>
    <property type="match status" value="1"/>
</dbReference>
<evidence type="ECO:0000256" key="2">
    <source>
        <dbReference type="ARBA" id="ARBA00022499"/>
    </source>
</evidence>
<dbReference type="GO" id="GO:0045165">
    <property type="term" value="P:cell fate commitment"/>
    <property type="evidence" value="ECO:0007669"/>
    <property type="project" value="UniProtKB-UniRule"/>
</dbReference>
<evidence type="ECO:0000256" key="16">
    <source>
        <dbReference type="ARBA" id="ARBA00023242"/>
    </source>
</evidence>
<dbReference type="InterPro" id="IPR016608">
    <property type="entry name" value="PRDM1"/>
</dbReference>
<feature type="domain" description="SET" evidence="24">
    <location>
        <begin position="84"/>
        <end position="200"/>
    </location>
</feature>
<dbReference type="Gene3D" id="3.30.160.60">
    <property type="entry name" value="Classic Zinc Finger"/>
    <property type="match status" value="4"/>
</dbReference>